<keyword evidence="3" id="KW-0472">Membrane</keyword>
<protein>
    <submittedName>
        <fullName evidence="3">Glutathione S-transferase-related transmembrane protein</fullName>
        <ecNumber evidence="3">2.5.1.18</ecNumber>
    </submittedName>
</protein>
<comment type="similarity">
    <text evidence="1">Belongs to the AHA1 family.</text>
</comment>
<dbReference type="OrthoDB" id="9805228at2"/>
<evidence type="ECO:0000313" key="3">
    <source>
        <dbReference type="EMBL" id="KWS04829.1"/>
    </source>
</evidence>
<dbReference type="EC" id="2.5.1.18" evidence="3"/>
<feature type="domain" description="Activator of Hsp90 ATPase homologue 1/2-like C-terminal" evidence="2">
    <location>
        <begin position="32"/>
        <end position="165"/>
    </location>
</feature>
<dbReference type="Proteomes" id="UP000023435">
    <property type="component" value="Unassembled WGS sequence"/>
</dbReference>
<evidence type="ECO:0000256" key="1">
    <source>
        <dbReference type="ARBA" id="ARBA00006817"/>
    </source>
</evidence>
<dbReference type="Gene3D" id="3.30.530.20">
    <property type="match status" value="1"/>
</dbReference>
<keyword evidence="3" id="KW-0812">Transmembrane</keyword>
<dbReference type="SUPFAM" id="SSF55961">
    <property type="entry name" value="Bet v1-like"/>
    <property type="match status" value="1"/>
</dbReference>
<comment type="caution">
    <text evidence="3">The sequence shown here is derived from an EMBL/GenBank/DDBJ whole genome shotgun (WGS) entry which is preliminary data.</text>
</comment>
<accession>A0A108U949</accession>
<dbReference type="EMBL" id="JAJA02000001">
    <property type="protein sequence ID" value="KWS04829.1"/>
    <property type="molecule type" value="Genomic_DNA"/>
</dbReference>
<dbReference type="InterPro" id="IPR013538">
    <property type="entry name" value="ASHA1/2-like_C"/>
</dbReference>
<evidence type="ECO:0000259" key="2">
    <source>
        <dbReference type="Pfam" id="PF08327"/>
    </source>
</evidence>
<proteinExistence type="inferred from homology"/>
<dbReference type="InterPro" id="IPR023393">
    <property type="entry name" value="START-like_dom_sf"/>
</dbReference>
<dbReference type="RefSeq" id="WP_051546739.1">
    <property type="nucleotide sequence ID" value="NZ_JAJA02000001.1"/>
</dbReference>
<dbReference type="Pfam" id="PF08327">
    <property type="entry name" value="AHSA1"/>
    <property type="match status" value="1"/>
</dbReference>
<sequence>MTSDGSGTLVAAPARTTHCIDERSITVQRIIDAPSDLVFLGWTDPIHVARWWGPRGFRGVVRQMDVAVGGRFRICTVGPDGAEYPIKGTYEDVVEPQRLVYVDDWDDERPSQPSRVTVLFAGHGPEQTLLSVRIEFAGQAEREAAQARGIVAGWGESFERLDAYLAER</sequence>
<gene>
    <name evidence="3" type="ORF">AZ78_2379</name>
</gene>
<keyword evidence="4" id="KW-1185">Reference proteome</keyword>
<dbReference type="AlphaFoldDB" id="A0A108U949"/>
<organism evidence="3 4">
    <name type="scientific">Lysobacter capsici AZ78</name>
    <dbReference type="NCBI Taxonomy" id="1444315"/>
    <lineage>
        <taxon>Bacteria</taxon>
        <taxon>Pseudomonadati</taxon>
        <taxon>Pseudomonadota</taxon>
        <taxon>Gammaproteobacteria</taxon>
        <taxon>Lysobacterales</taxon>
        <taxon>Lysobacteraceae</taxon>
        <taxon>Lysobacter</taxon>
    </lineage>
</organism>
<dbReference type="GO" id="GO:0004364">
    <property type="term" value="F:glutathione transferase activity"/>
    <property type="evidence" value="ECO:0007669"/>
    <property type="project" value="UniProtKB-EC"/>
</dbReference>
<keyword evidence="3" id="KW-0808">Transferase</keyword>
<reference evidence="3 4" key="1">
    <citation type="journal article" date="2014" name="Genome Announc.">
        <title>Draft Genome Sequence of Lysobacter capsici AZ78, a Bacterium Antagonistic to Plant-Pathogenic Oomycetes.</title>
        <authorList>
            <person name="Puopolo G."/>
            <person name="Sonego P."/>
            <person name="Engelen K."/>
            <person name="Pertot I."/>
        </authorList>
    </citation>
    <scope>NUCLEOTIDE SEQUENCE [LARGE SCALE GENOMIC DNA]</scope>
    <source>
        <strain evidence="3 4">AZ78</strain>
    </source>
</reference>
<evidence type="ECO:0000313" key="4">
    <source>
        <dbReference type="Proteomes" id="UP000023435"/>
    </source>
</evidence>
<name>A0A108U949_9GAMM</name>